<reference evidence="1 2" key="1">
    <citation type="journal article" date="2020" name="IScience">
        <title>Genome Sequencing of the Endangered Kingdonia uniflora (Circaeasteraceae, Ranunculales) Reveals Potential Mechanisms of Evolutionary Specialization.</title>
        <authorList>
            <person name="Sun Y."/>
            <person name="Deng T."/>
            <person name="Zhang A."/>
            <person name="Moore M.J."/>
            <person name="Landis J.B."/>
            <person name="Lin N."/>
            <person name="Zhang H."/>
            <person name="Zhang X."/>
            <person name="Huang J."/>
            <person name="Zhang X."/>
            <person name="Sun H."/>
            <person name="Wang H."/>
        </authorList>
    </citation>
    <scope>NUCLEOTIDE SEQUENCE [LARGE SCALE GENOMIC DNA]</scope>
    <source>
        <strain evidence="1">TB1705</strain>
        <tissue evidence="1">Leaf</tissue>
    </source>
</reference>
<name>A0A7J7M8C2_9MAGN</name>
<organism evidence="1 2">
    <name type="scientific">Kingdonia uniflora</name>
    <dbReference type="NCBI Taxonomy" id="39325"/>
    <lineage>
        <taxon>Eukaryota</taxon>
        <taxon>Viridiplantae</taxon>
        <taxon>Streptophyta</taxon>
        <taxon>Embryophyta</taxon>
        <taxon>Tracheophyta</taxon>
        <taxon>Spermatophyta</taxon>
        <taxon>Magnoliopsida</taxon>
        <taxon>Ranunculales</taxon>
        <taxon>Circaeasteraceae</taxon>
        <taxon>Kingdonia</taxon>
    </lineage>
</organism>
<dbReference type="Proteomes" id="UP000541444">
    <property type="component" value="Unassembled WGS sequence"/>
</dbReference>
<dbReference type="EMBL" id="JACGCM010001713">
    <property type="protein sequence ID" value="KAF6151141.1"/>
    <property type="molecule type" value="Genomic_DNA"/>
</dbReference>
<protein>
    <submittedName>
        <fullName evidence="1">Uncharacterized protein</fullName>
    </submittedName>
</protein>
<evidence type="ECO:0000313" key="2">
    <source>
        <dbReference type="Proteomes" id="UP000541444"/>
    </source>
</evidence>
<proteinExistence type="predicted"/>
<sequence length="147" mass="16342">MAPPVVTAVSKPWYREARIAKPQSYWAAKSKSFTTARYPSGTVSLAVWNHKCPIMKRIKARAITISSSRWISTVKYVFKCAILTFPLFIWLKSMLGNNCLALDKIDHASSYGTCVGYRPMGNDVSIVKLRGVAPISTQENRNVCVVG</sequence>
<gene>
    <name evidence="1" type="ORF">GIB67_002393</name>
</gene>
<evidence type="ECO:0000313" key="1">
    <source>
        <dbReference type="EMBL" id="KAF6151141.1"/>
    </source>
</evidence>
<dbReference type="AlphaFoldDB" id="A0A7J7M8C2"/>
<accession>A0A7J7M8C2</accession>
<comment type="caution">
    <text evidence="1">The sequence shown here is derived from an EMBL/GenBank/DDBJ whole genome shotgun (WGS) entry which is preliminary data.</text>
</comment>
<feature type="non-terminal residue" evidence="1">
    <location>
        <position position="147"/>
    </location>
</feature>
<keyword evidence="2" id="KW-1185">Reference proteome</keyword>